<proteinExistence type="predicted"/>
<dbReference type="Proteomes" id="UP000503088">
    <property type="component" value="Chromosome"/>
</dbReference>
<dbReference type="GO" id="GO:0016020">
    <property type="term" value="C:membrane"/>
    <property type="evidence" value="ECO:0007669"/>
    <property type="project" value="InterPro"/>
</dbReference>
<accession>A0A7D3XRC6</accession>
<name>A0A7D3XRC6_9BACL</name>
<keyword evidence="1" id="KW-1133">Transmembrane helix</keyword>
<keyword evidence="3" id="KW-1185">Reference proteome</keyword>
<feature type="transmembrane region" description="Helical" evidence="1">
    <location>
        <begin position="58"/>
        <end position="81"/>
    </location>
</feature>
<keyword evidence="1" id="KW-0472">Membrane</keyword>
<feature type="transmembrane region" description="Helical" evidence="1">
    <location>
        <begin position="102"/>
        <end position="123"/>
    </location>
</feature>
<feature type="transmembrane region" description="Helical" evidence="1">
    <location>
        <begin position="194"/>
        <end position="211"/>
    </location>
</feature>
<organism evidence="2 3">
    <name type="scientific">Kroppenstedtia pulmonis</name>
    <dbReference type="NCBI Taxonomy" id="1380685"/>
    <lineage>
        <taxon>Bacteria</taxon>
        <taxon>Bacillati</taxon>
        <taxon>Bacillota</taxon>
        <taxon>Bacilli</taxon>
        <taxon>Bacillales</taxon>
        <taxon>Thermoactinomycetaceae</taxon>
        <taxon>Kroppenstedtia</taxon>
    </lineage>
</organism>
<evidence type="ECO:0000313" key="2">
    <source>
        <dbReference type="EMBL" id="QKG85002.1"/>
    </source>
</evidence>
<sequence>MTPRKLFRRRLFHDWKYKYEVWRQVLDWTVLLYIFFPFVVFVVVQYRSWWQEDSWVSHIPPVVILLFGIVFVCSGTLRVFLQEADQLFLWRQEVWRRSLIGRGIGYSLLQTGWITGWTTILLWPIMQVHLQLSSPAVVMGAVFAFCARFHLSLLKELIPLYLIGWRKWIFLPLFVILIGWGMSGIGWLLFHNPVWVGIINLALMVAFVPAIKKRLIRNDTFYHDISREIRIRLAWTSFLLQAGQVHPAKPLVWGKRPWLFPRSNPIFRQRNTVNVLAETILKAIIRREFRQYLQMSGLGLTVIIVVSTPVKWGVWIMLSILFPLWVRSVFREMAGSGLIRMLLKDTKEWMEGVEKASFCLTLPIALLYGIITGWAAFGWWGIPLMVITSGAVAYKVNGFVFELERVRWETMKEV</sequence>
<evidence type="ECO:0000313" key="3">
    <source>
        <dbReference type="Proteomes" id="UP000503088"/>
    </source>
</evidence>
<keyword evidence="1" id="KW-0812">Transmembrane</keyword>
<dbReference type="EMBL" id="CP048104">
    <property type="protein sequence ID" value="QKG85002.1"/>
    <property type="molecule type" value="Genomic_DNA"/>
</dbReference>
<evidence type="ECO:0000256" key="1">
    <source>
        <dbReference type="SAM" id="Phobius"/>
    </source>
</evidence>
<reference evidence="2 3" key="1">
    <citation type="submission" date="2020-01" db="EMBL/GenBank/DDBJ databases">
        <authorList>
            <person name="Gulvik C.A."/>
            <person name="Batra D.G."/>
        </authorList>
    </citation>
    <scope>NUCLEOTIDE SEQUENCE [LARGE SCALE GENOMIC DNA]</scope>
    <source>
        <strain evidence="2 3">W9323</strain>
    </source>
</reference>
<feature type="transmembrane region" description="Helical" evidence="1">
    <location>
        <begin position="168"/>
        <end position="188"/>
    </location>
</feature>
<dbReference type="Pfam" id="PF05975">
    <property type="entry name" value="EcsB"/>
    <property type="match status" value="1"/>
</dbReference>
<dbReference type="InterPro" id="IPR010288">
    <property type="entry name" value="EcsB_ABC"/>
</dbReference>
<dbReference type="RefSeq" id="WP_173223245.1">
    <property type="nucleotide sequence ID" value="NZ_CP048104.1"/>
</dbReference>
<dbReference type="AlphaFoldDB" id="A0A7D3XRC6"/>
<dbReference type="KEGG" id="kpul:GXN76_11315"/>
<protein>
    <submittedName>
        <fullName evidence="2">Uncharacterized protein</fullName>
    </submittedName>
</protein>
<feature type="transmembrane region" description="Helical" evidence="1">
    <location>
        <begin position="25"/>
        <end position="46"/>
    </location>
</feature>
<gene>
    <name evidence="2" type="ORF">GXN76_11315</name>
</gene>